<dbReference type="STRING" id="35608.A0A2U1P593"/>
<comment type="caution">
    <text evidence="8">The sequence shown here is derived from an EMBL/GenBank/DDBJ whole genome shotgun (WGS) entry which is preliminary data.</text>
</comment>
<evidence type="ECO:0000259" key="7">
    <source>
        <dbReference type="Pfam" id="PF00082"/>
    </source>
</evidence>
<gene>
    <name evidence="8" type="ORF">CTI12_AA192750</name>
</gene>
<keyword evidence="2" id="KW-0645">Protease</keyword>
<feature type="domain" description="Peptidase S8/S53" evidence="7">
    <location>
        <begin position="62"/>
        <end position="170"/>
    </location>
</feature>
<dbReference type="Pfam" id="PF00082">
    <property type="entry name" value="Peptidase_S8"/>
    <property type="match status" value="1"/>
</dbReference>
<dbReference type="GO" id="GO:0006508">
    <property type="term" value="P:proteolysis"/>
    <property type="evidence" value="ECO:0007669"/>
    <property type="project" value="UniProtKB-KW"/>
</dbReference>
<keyword evidence="4" id="KW-0378">Hydrolase</keyword>
<dbReference type="InterPro" id="IPR036852">
    <property type="entry name" value="Peptidase_S8/S53_dom_sf"/>
</dbReference>
<dbReference type="InterPro" id="IPR000209">
    <property type="entry name" value="Peptidase_S8/S53_dom"/>
</dbReference>
<dbReference type="InterPro" id="IPR045051">
    <property type="entry name" value="SBT"/>
</dbReference>
<evidence type="ECO:0000256" key="3">
    <source>
        <dbReference type="ARBA" id="ARBA00022729"/>
    </source>
</evidence>
<dbReference type="SUPFAM" id="SSF52743">
    <property type="entry name" value="Subtilisin-like"/>
    <property type="match status" value="1"/>
</dbReference>
<dbReference type="Proteomes" id="UP000245207">
    <property type="component" value="Unassembled WGS sequence"/>
</dbReference>
<protein>
    <submittedName>
        <fullName evidence="8">Subtilase family protein</fullName>
    </submittedName>
</protein>
<dbReference type="AlphaFoldDB" id="A0A2U1P593"/>
<organism evidence="8 9">
    <name type="scientific">Artemisia annua</name>
    <name type="common">Sweet wormwood</name>
    <dbReference type="NCBI Taxonomy" id="35608"/>
    <lineage>
        <taxon>Eukaryota</taxon>
        <taxon>Viridiplantae</taxon>
        <taxon>Streptophyta</taxon>
        <taxon>Embryophyta</taxon>
        <taxon>Tracheophyta</taxon>
        <taxon>Spermatophyta</taxon>
        <taxon>Magnoliopsida</taxon>
        <taxon>eudicotyledons</taxon>
        <taxon>Gunneridae</taxon>
        <taxon>Pentapetalae</taxon>
        <taxon>asterids</taxon>
        <taxon>campanulids</taxon>
        <taxon>Asterales</taxon>
        <taxon>Asteraceae</taxon>
        <taxon>Asteroideae</taxon>
        <taxon>Anthemideae</taxon>
        <taxon>Artemisiinae</taxon>
        <taxon>Artemisia</taxon>
    </lineage>
</organism>
<dbReference type="InterPro" id="IPR015500">
    <property type="entry name" value="Peptidase_S8_subtilisin-rel"/>
</dbReference>
<evidence type="ECO:0000313" key="8">
    <source>
        <dbReference type="EMBL" id="PWA80935.1"/>
    </source>
</evidence>
<sequence>MEDNEEGVEGAGFDDEKSLLMSQMSLEKKLVNHVGQPQVWRLSKISRLGHGDLGIWRGSKYGKGIIIRVINTCITPYHPSYSDSGIGPPPKKWKGKCEVAGCNNKLIGVWSFITNGTGSIFDEEGHGTHTSITAARNFVVGANALGNYNGTAAGMAPFAHLAMYKVCDENG</sequence>
<evidence type="ECO:0000313" key="9">
    <source>
        <dbReference type="Proteomes" id="UP000245207"/>
    </source>
</evidence>
<evidence type="ECO:0000256" key="6">
    <source>
        <dbReference type="PROSITE-ProRule" id="PRU01240"/>
    </source>
</evidence>
<dbReference type="PANTHER" id="PTHR10795">
    <property type="entry name" value="PROPROTEIN CONVERTASE SUBTILISIN/KEXIN"/>
    <property type="match status" value="1"/>
</dbReference>
<comment type="similarity">
    <text evidence="1 6">Belongs to the peptidase S8 family.</text>
</comment>
<reference evidence="8 9" key="1">
    <citation type="journal article" date="2018" name="Mol. Plant">
        <title>The genome of Artemisia annua provides insight into the evolution of Asteraceae family and artemisinin biosynthesis.</title>
        <authorList>
            <person name="Shen Q."/>
            <person name="Zhang L."/>
            <person name="Liao Z."/>
            <person name="Wang S."/>
            <person name="Yan T."/>
            <person name="Shi P."/>
            <person name="Liu M."/>
            <person name="Fu X."/>
            <person name="Pan Q."/>
            <person name="Wang Y."/>
            <person name="Lv Z."/>
            <person name="Lu X."/>
            <person name="Zhang F."/>
            <person name="Jiang W."/>
            <person name="Ma Y."/>
            <person name="Chen M."/>
            <person name="Hao X."/>
            <person name="Li L."/>
            <person name="Tang Y."/>
            <person name="Lv G."/>
            <person name="Zhou Y."/>
            <person name="Sun X."/>
            <person name="Brodelius P.E."/>
            <person name="Rose J.K.C."/>
            <person name="Tang K."/>
        </authorList>
    </citation>
    <scope>NUCLEOTIDE SEQUENCE [LARGE SCALE GENOMIC DNA]</scope>
    <source>
        <strain evidence="9">cv. Huhao1</strain>
        <tissue evidence="8">Leaf</tissue>
    </source>
</reference>
<keyword evidence="5" id="KW-0720">Serine protease</keyword>
<evidence type="ECO:0000256" key="5">
    <source>
        <dbReference type="ARBA" id="ARBA00022825"/>
    </source>
</evidence>
<dbReference type="Gene3D" id="3.40.50.200">
    <property type="entry name" value="Peptidase S8/S53 domain"/>
    <property type="match status" value="1"/>
</dbReference>
<proteinExistence type="inferred from homology"/>
<dbReference type="EMBL" id="PKPP01001652">
    <property type="protein sequence ID" value="PWA80935.1"/>
    <property type="molecule type" value="Genomic_DNA"/>
</dbReference>
<dbReference type="PRINTS" id="PR00723">
    <property type="entry name" value="SUBTILISIN"/>
</dbReference>
<evidence type="ECO:0000256" key="4">
    <source>
        <dbReference type="ARBA" id="ARBA00022801"/>
    </source>
</evidence>
<dbReference type="GO" id="GO:0004252">
    <property type="term" value="F:serine-type endopeptidase activity"/>
    <property type="evidence" value="ECO:0007669"/>
    <property type="project" value="InterPro"/>
</dbReference>
<name>A0A2U1P593_ARTAN</name>
<accession>A0A2U1P593</accession>
<keyword evidence="9" id="KW-1185">Reference proteome</keyword>
<dbReference type="OrthoDB" id="1738212at2759"/>
<evidence type="ECO:0000256" key="2">
    <source>
        <dbReference type="ARBA" id="ARBA00022670"/>
    </source>
</evidence>
<comment type="caution">
    <text evidence="6">Lacks conserved residue(s) required for the propagation of feature annotation.</text>
</comment>
<keyword evidence="3" id="KW-0732">Signal</keyword>
<dbReference type="PROSITE" id="PS51892">
    <property type="entry name" value="SUBTILASE"/>
    <property type="match status" value="1"/>
</dbReference>
<evidence type="ECO:0000256" key="1">
    <source>
        <dbReference type="ARBA" id="ARBA00011073"/>
    </source>
</evidence>